<evidence type="ECO:0000256" key="1">
    <source>
        <dbReference type="SAM" id="SignalP"/>
    </source>
</evidence>
<feature type="signal peptide" evidence="1">
    <location>
        <begin position="1"/>
        <end position="27"/>
    </location>
</feature>
<keyword evidence="1" id="KW-0732">Signal</keyword>
<name>A0A1W6TLY8_VIBAL</name>
<evidence type="ECO:0000313" key="2">
    <source>
        <dbReference type="EMBL" id="ARP21885.1"/>
    </source>
</evidence>
<geneLocation type="plasmid" evidence="2">
    <name>pL289</name>
</geneLocation>
<feature type="chain" id="PRO_5011905017" evidence="1">
    <location>
        <begin position="28"/>
        <end position="722"/>
    </location>
</feature>
<organism evidence="2">
    <name type="scientific">Vibrio alginolyticus</name>
    <dbReference type="NCBI Taxonomy" id="663"/>
    <lineage>
        <taxon>Bacteria</taxon>
        <taxon>Pseudomonadati</taxon>
        <taxon>Pseudomonadota</taxon>
        <taxon>Gammaproteobacteria</taxon>
        <taxon>Vibrionales</taxon>
        <taxon>Vibrionaceae</taxon>
        <taxon>Vibrio</taxon>
    </lineage>
</organism>
<gene>
    <name evidence="2" type="ORF">K05K4_51830</name>
</gene>
<sequence>MQSIRPTSCAIALGVALSGLFAPIALANTQDIGQAELEQSMRQTSLVSSKLTTLQRAVSAFYSDKLRFPSSLDDLDGTSGLPEIYYKGNYKTPIGTISGVATANSYTLIIPVSSNPTNHQLGIYESVAGEIGGDYNSASNTIRVSVPIPHAASVRKNMLQTTPDTSGFGLNTMETDLSLGDNDITNVSKLLGESATFTNATSNEVQALSGSMDNLTTKDLLVNIESSVTDGDADTILFNTLDVTQTLTSKDFEFNSIDFTSVSADNTVAQSLDVAAAATVGTLIANEVEFERGNFHASLSADIVKVYDKFATDSLKVDRFISPVSFNSPVLINDVMTTMSSLTINGQLIQNSGITQLGKTTVLGDLETSTAQFVNNLTINNSVLANTAQFGGDVGVTGRTDLEAVVGTSANIGNLLRVNGSANVSNQVSLNGDLYAGSRLVARNGEWYENGQKLSSRYYGKNDKVANADKLGGKDSSLLAVKSRNNVFKGATTFSRNLVVNGTIRSGSGVLVDSSGRLYDQGVLVSSKYASKSDLSRADSDMQNYMNQIETAVVSEMNRKRSELQGYASRINKVRSGQGGIDTKNNQSQSYLNTASTNLSTALNYTNSGTQSLDGVKGKVSNLERLGNTVQNMTAYNTTVTRKTHTIYKESQGGTGGGGATGHKWVVSGSTCSTQQASGTAGGSCSSPGAKAYGKVVGMSCNLSGNPANPSWGPSFEQLVCR</sequence>
<keyword evidence="2" id="KW-0614">Plasmid</keyword>
<accession>A0A1W6TLY8</accession>
<reference evidence="2" key="1">
    <citation type="submission" date="2016-10" db="EMBL/GenBank/DDBJ databases">
        <title>The High Quality Genome of Vibrio alginolyticus K01M1.</title>
        <authorList>
            <person name="Wendling C."/>
            <person name="Chibani C.M."/>
            <person name="Hertel R."/>
            <person name="Sproer C."/>
            <person name="Bunk B."/>
            <person name="Overmann J."/>
            <person name="Roth O."/>
            <person name="Liesegang H."/>
        </authorList>
    </citation>
    <scope>NUCLEOTIDE SEQUENCE</scope>
    <source>
        <strain evidence="2">K05K4</strain>
        <plasmid evidence="2">pL289</plasmid>
    </source>
</reference>
<dbReference type="RefSeq" id="WP_086048461.1">
    <property type="nucleotide sequence ID" value="NZ_CP017893.1"/>
</dbReference>
<protein>
    <submittedName>
        <fullName evidence="2">Uncharacterized protein</fullName>
    </submittedName>
</protein>
<dbReference type="AlphaFoldDB" id="A0A1W6TLY8"/>
<proteinExistence type="predicted"/>
<dbReference type="EMBL" id="CP017904">
    <property type="protein sequence ID" value="ARP21885.1"/>
    <property type="molecule type" value="Genomic_DNA"/>
</dbReference>